<organism evidence="1">
    <name type="scientific">Nicotiana tabacum</name>
    <name type="common">Common tobacco</name>
    <dbReference type="NCBI Taxonomy" id="4097"/>
    <lineage>
        <taxon>Eukaryota</taxon>
        <taxon>Viridiplantae</taxon>
        <taxon>Streptophyta</taxon>
        <taxon>Embryophyta</taxon>
        <taxon>Tracheophyta</taxon>
        <taxon>Spermatophyta</taxon>
        <taxon>Magnoliopsida</taxon>
        <taxon>eudicotyledons</taxon>
        <taxon>Gunneridae</taxon>
        <taxon>Pentapetalae</taxon>
        <taxon>asterids</taxon>
        <taxon>lamiids</taxon>
        <taxon>Solanales</taxon>
        <taxon>Solanaceae</taxon>
        <taxon>Nicotianoideae</taxon>
        <taxon>Nicotianeae</taxon>
        <taxon>Nicotiana</taxon>
    </lineage>
</organism>
<evidence type="ECO:0000313" key="1">
    <source>
        <dbReference type="RefSeq" id="XP_016481865.1"/>
    </source>
</evidence>
<dbReference type="PaxDb" id="4097-A0A1S4AYW9"/>
<protein>
    <submittedName>
        <fullName evidence="1">Uncharacterized mitochondrial protein AtMg00810-like</fullName>
    </submittedName>
</protein>
<dbReference type="PANTHER" id="PTHR11439">
    <property type="entry name" value="GAG-POL-RELATED RETROTRANSPOSON"/>
    <property type="match status" value="1"/>
</dbReference>
<dbReference type="PANTHER" id="PTHR11439:SF499">
    <property type="entry name" value="PPC DOMAIN-CONTAINING PROTEIN"/>
    <property type="match status" value="1"/>
</dbReference>
<reference evidence="1" key="1">
    <citation type="submission" date="2025-08" db="UniProtKB">
        <authorList>
            <consortium name="RefSeq"/>
        </authorList>
    </citation>
    <scope>IDENTIFICATION</scope>
</reference>
<name>A0A1S4AYW9_TOBAC</name>
<proteinExistence type="predicted"/>
<dbReference type="KEGG" id="nta:107802804"/>
<dbReference type="RefSeq" id="XP_016481865.1">
    <property type="nucleotide sequence ID" value="XM_016626379.1"/>
</dbReference>
<dbReference type="AlphaFoldDB" id="A0A1S4AYW9"/>
<dbReference type="OrthoDB" id="1300370at2759"/>
<accession>A0A1S4AYW9</accession>
<gene>
    <name evidence="1" type="primary">LOC107802804</name>
</gene>
<sequence length="114" mass="12820">MGLSGAKPAVIPLELNQKLTSLEYDKGIGSQGLNPLIDATSYQKFIRKLLYLTVTRPDISYAVQVLCQFMQTTKRSHKDNATRVAKYLKQEPDWAACPMSRRSVSGYLVKLEIL</sequence>